<sequence length="126" mass="14572">MCDLTGVMRSAAARHVSNDFRLNRLYTEEVDLLLKHHQVLLKALYSRYRLKPVGGGLRSKQVRLEGWLQLCNDAHLVDSGFTLQDAALCFLWSRMYVLDEVKDYQRYSSVTFVDFLEALARVADMK</sequence>
<dbReference type="AlphaFoldDB" id="A0A6A0A3X5"/>
<dbReference type="EMBL" id="BLLF01002628">
    <property type="protein sequence ID" value="GFH24772.1"/>
    <property type="molecule type" value="Genomic_DNA"/>
</dbReference>
<accession>A0A6A0A3X5</accession>
<name>A0A6A0A3X5_HAELA</name>
<evidence type="ECO:0000313" key="1">
    <source>
        <dbReference type="EMBL" id="GFH24772.1"/>
    </source>
</evidence>
<organism evidence="1 2">
    <name type="scientific">Haematococcus lacustris</name>
    <name type="common">Green alga</name>
    <name type="synonym">Haematococcus pluvialis</name>
    <dbReference type="NCBI Taxonomy" id="44745"/>
    <lineage>
        <taxon>Eukaryota</taxon>
        <taxon>Viridiplantae</taxon>
        <taxon>Chlorophyta</taxon>
        <taxon>core chlorophytes</taxon>
        <taxon>Chlorophyceae</taxon>
        <taxon>CS clade</taxon>
        <taxon>Chlamydomonadales</taxon>
        <taxon>Haematococcaceae</taxon>
        <taxon>Haematococcus</taxon>
    </lineage>
</organism>
<protein>
    <submittedName>
        <fullName evidence="1">Uncharacterized protein</fullName>
    </submittedName>
</protein>
<dbReference type="Proteomes" id="UP000485058">
    <property type="component" value="Unassembled WGS sequence"/>
</dbReference>
<evidence type="ECO:0000313" key="2">
    <source>
        <dbReference type="Proteomes" id="UP000485058"/>
    </source>
</evidence>
<keyword evidence="2" id="KW-1185">Reference proteome</keyword>
<feature type="non-terminal residue" evidence="1">
    <location>
        <position position="126"/>
    </location>
</feature>
<reference evidence="1 2" key="1">
    <citation type="submission" date="2020-02" db="EMBL/GenBank/DDBJ databases">
        <title>Draft genome sequence of Haematococcus lacustris strain NIES-144.</title>
        <authorList>
            <person name="Morimoto D."/>
            <person name="Nakagawa S."/>
            <person name="Yoshida T."/>
            <person name="Sawayama S."/>
        </authorList>
    </citation>
    <scope>NUCLEOTIDE SEQUENCE [LARGE SCALE GENOMIC DNA]</scope>
    <source>
        <strain evidence="1 2">NIES-144</strain>
    </source>
</reference>
<comment type="caution">
    <text evidence="1">The sequence shown here is derived from an EMBL/GenBank/DDBJ whole genome shotgun (WGS) entry which is preliminary data.</text>
</comment>
<gene>
    <name evidence="1" type="ORF">HaLaN_22626</name>
</gene>
<proteinExistence type="predicted"/>